<dbReference type="EMBL" id="FSRC01000001">
    <property type="protein sequence ID" value="SIN68608.1"/>
    <property type="molecule type" value="Genomic_DNA"/>
</dbReference>
<protein>
    <submittedName>
        <fullName evidence="7">Phosphate:Na+ symporter</fullName>
    </submittedName>
</protein>
<evidence type="ECO:0000256" key="2">
    <source>
        <dbReference type="ARBA" id="ARBA00022475"/>
    </source>
</evidence>
<dbReference type="InterPro" id="IPR003841">
    <property type="entry name" value="Na/Pi_transpt"/>
</dbReference>
<evidence type="ECO:0000256" key="3">
    <source>
        <dbReference type="ARBA" id="ARBA00022692"/>
    </source>
</evidence>
<dbReference type="STRING" id="226505.SAMN05444394_0719"/>
<feature type="transmembrane region" description="Helical" evidence="6">
    <location>
        <begin position="175"/>
        <end position="202"/>
    </location>
</feature>
<evidence type="ECO:0000313" key="8">
    <source>
        <dbReference type="Proteomes" id="UP000185221"/>
    </source>
</evidence>
<keyword evidence="5 6" id="KW-0472">Membrane</keyword>
<dbReference type="GO" id="GO:0005436">
    <property type="term" value="F:sodium:phosphate symporter activity"/>
    <property type="evidence" value="ECO:0007669"/>
    <property type="project" value="InterPro"/>
</dbReference>
<dbReference type="Pfam" id="PF02690">
    <property type="entry name" value="Na_Pi_cotrans"/>
    <property type="match status" value="2"/>
</dbReference>
<feature type="transmembrane region" description="Helical" evidence="6">
    <location>
        <begin position="114"/>
        <end position="130"/>
    </location>
</feature>
<reference evidence="8" key="1">
    <citation type="submission" date="2016-11" db="EMBL/GenBank/DDBJ databases">
        <authorList>
            <person name="Varghese N."/>
            <person name="Submissions S."/>
        </authorList>
    </citation>
    <scope>NUCLEOTIDE SEQUENCE [LARGE SCALE GENOMIC DNA]</scope>
    <source>
        <strain evidence="8">DSM 15292</strain>
    </source>
</reference>
<dbReference type="NCBIfam" id="NF037997">
    <property type="entry name" value="Na_Pi_symport"/>
    <property type="match status" value="1"/>
</dbReference>
<comment type="subcellular location">
    <subcellularLocation>
        <location evidence="1">Cell membrane</location>
        <topology evidence="1">Multi-pass membrane protein</topology>
    </subcellularLocation>
</comment>
<name>A0A1N6DCR2_9BACT</name>
<feature type="transmembrane region" description="Helical" evidence="6">
    <location>
        <begin position="137"/>
        <end position="155"/>
    </location>
</feature>
<dbReference type="PANTHER" id="PTHR10010:SF46">
    <property type="entry name" value="SODIUM-DEPENDENT PHOSPHATE TRANSPORT PROTEIN 2B"/>
    <property type="match status" value="1"/>
</dbReference>
<keyword evidence="3 6" id="KW-0812">Transmembrane</keyword>
<evidence type="ECO:0000256" key="6">
    <source>
        <dbReference type="SAM" id="Phobius"/>
    </source>
</evidence>
<keyword evidence="8" id="KW-1185">Reference proteome</keyword>
<keyword evidence="2" id="KW-1003">Cell membrane</keyword>
<feature type="transmembrane region" description="Helical" evidence="6">
    <location>
        <begin position="51"/>
        <end position="74"/>
    </location>
</feature>
<dbReference type="GO" id="GO:0044341">
    <property type="term" value="P:sodium-dependent phosphate transport"/>
    <property type="evidence" value="ECO:0007669"/>
    <property type="project" value="InterPro"/>
</dbReference>
<dbReference type="RefSeq" id="WP_074223449.1">
    <property type="nucleotide sequence ID" value="NZ_FSRC01000001.1"/>
</dbReference>
<organism evidence="7 8">
    <name type="scientific">Algoriphagus halophilus</name>
    <dbReference type="NCBI Taxonomy" id="226505"/>
    <lineage>
        <taxon>Bacteria</taxon>
        <taxon>Pseudomonadati</taxon>
        <taxon>Bacteroidota</taxon>
        <taxon>Cytophagia</taxon>
        <taxon>Cytophagales</taxon>
        <taxon>Cyclobacteriaceae</taxon>
        <taxon>Algoriphagus</taxon>
    </lineage>
</organism>
<evidence type="ECO:0000313" key="7">
    <source>
        <dbReference type="EMBL" id="SIN68608.1"/>
    </source>
</evidence>
<dbReference type="OrthoDB" id="9763003at2"/>
<dbReference type="PANTHER" id="PTHR10010">
    <property type="entry name" value="SOLUTE CARRIER FAMILY 34 SODIUM PHOSPHATE , MEMBER 2-RELATED"/>
    <property type="match status" value="1"/>
</dbReference>
<keyword evidence="4 6" id="KW-1133">Transmembrane helix</keyword>
<feature type="transmembrane region" description="Helical" evidence="6">
    <location>
        <begin position="249"/>
        <end position="268"/>
    </location>
</feature>
<dbReference type="Proteomes" id="UP000185221">
    <property type="component" value="Unassembled WGS sequence"/>
</dbReference>
<sequence length="556" mass="62584">MWENFDLWKFLAGLGLFLYGMSQLENGVKELAGRRFKVFIKKHTKNKFKAILTGTVVTALLQSSSVVSLMLLAFVGAGVISMKNALGIILGSNLGTTFTGWLVATLGFKVDIEHFIMPFIALGGLLAVLFPKRPQLFNTGLLILGLAFLFLGLSFMKDSISYLAENFDISIFADYGPFVFLLVGFFFTALIQSSSATMVITLSALNAGIIEFHAAAALVIGADLGTTITVLLGGFQGTVSKKRVALGHFLFNLVTDILAFLCMGMLILFITDVLHIQDKLFGLVVFHSLFNLLGIIVFFPFLKQFADFLNNRFSSGDERIGKFIHDTPVEDPEIALEALRNETGHLIQLVLNLWRMAFLQQENKVSNPKSRNFFKPKERFKDYYYQIKQLHGEMINFYGDIQKQSLTEEESLKLSRSISATGNALYAAKDIKDIELDLSNFRKSGNGTLNTLYSQFNEVSHMMINRTEQFLLSTEEGLFLEDLGKLMLDNQKNYDKMLEMVYDHSNRKHLEEEEIATVLNVNRELYSSCKSIILVLKDQKLNPEQAVQFESLPPFR</sequence>
<dbReference type="AlphaFoldDB" id="A0A1N6DCR2"/>
<proteinExistence type="predicted"/>
<evidence type="ECO:0000256" key="5">
    <source>
        <dbReference type="ARBA" id="ARBA00023136"/>
    </source>
</evidence>
<feature type="transmembrane region" description="Helical" evidence="6">
    <location>
        <begin position="280"/>
        <end position="302"/>
    </location>
</feature>
<gene>
    <name evidence="7" type="ORF">SAMN05444394_0719</name>
</gene>
<feature type="transmembrane region" description="Helical" evidence="6">
    <location>
        <begin position="86"/>
        <end position="108"/>
    </location>
</feature>
<accession>A0A1N6DCR2</accession>
<dbReference type="GO" id="GO:0005886">
    <property type="term" value="C:plasma membrane"/>
    <property type="evidence" value="ECO:0007669"/>
    <property type="project" value="UniProtKB-SubCell"/>
</dbReference>
<feature type="transmembrane region" description="Helical" evidence="6">
    <location>
        <begin position="214"/>
        <end position="237"/>
    </location>
</feature>
<evidence type="ECO:0000256" key="1">
    <source>
        <dbReference type="ARBA" id="ARBA00004651"/>
    </source>
</evidence>
<evidence type="ECO:0000256" key="4">
    <source>
        <dbReference type="ARBA" id="ARBA00022989"/>
    </source>
</evidence>